<dbReference type="EMBL" id="LT558138">
    <property type="protein sequence ID" value="SAM86297.1"/>
    <property type="molecule type" value="Genomic_DNA"/>
</dbReference>
<dbReference type="SUPFAM" id="SSF47661">
    <property type="entry name" value="t-snare proteins"/>
    <property type="match status" value="1"/>
</dbReference>
<evidence type="ECO:0000256" key="10">
    <source>
        <dbReference type="SAM" id="MobiDB-lite"/>
    </source>
</evidence>
<dbReference type="EMBL" id="ULHB01000070">
    <property type="protein sequence ID" value="SYW80330.1"/>
    <property type="molecule type" value="Genomic_DNA"/>
</dbReference>
<dbReference type="InterPro" id="IPR045242">
    <property type="entry name" value="Syntaxin"/>
</dbReference>
<accession>A0A1K0HG30</accession>
<evidence type="ECO:0000256" key="9">
    <source>
        <dbReference type="ARBA" id="ARBA00023136"/>
    </source>
</evidence>
<organism evidence="13 15">
    <name type="scientific">Ustilago bromivora</name>
    <dbReference type="NCBI Taxonomy" id="307758"/>
    <lineage>
        <taxon>Eukaryota</taxon>
        <taxon>Fungi</taxon>
        <taxon>Dikarya</taxon>
        <taxon>Basidiomycota</taxon>
        <taxon>Ustilaginomycotina</taxon>
        <taxon>Ustilaginomycetes</taxon>
        <taxon>Ustilaginales</taxon>
        <taxon>Ustilaginaceae</taxon>
        <taxon>Ustilago</taxon>
    </lineage>
</organism>
<evidence type="ECO:0000259" key="12">
    <source>
        <dbReference type="PROSITE" id="PS50192"/>
    </source>
</evidence>
<keyword evidence="8" id="KW-0175">Coiled coil</keyword>
<keyword evidence="16" id="KW-1185">Reference proteome</keyword>
<dbReference type="Pfam" id="PF05739">
    <property type="entry name" value="SNARE"/>
    <property type="match status" value="1"/>
</dbReference>
<dbReference type="AlphaFoldDB" id="A0A1K0HG30"/>
<keyword evidence="5" id="KW-0653">Protein transport</keyword>
<dbReference type="PROSITE" id="PS00914">
    <property type="entry name" value="SYNTAXIN"/>
    <property type="match status" value="1"/>
</dbReference>
<comment type="subcellular location">
    <subcellularLocation>
        <location evidence="1">Golgi apparatus membrane</location>
        <topology evidence="1">Single-pass type IV membrane protein</topology>
    </subcellularLocation>
</comment>
<keyword evidence="4 11" id="KW-0812">Transmembrane</keyword>
<keyword evidence="6 11" id="KW-1133">Transmembrane helix</keyword>
<gene>
    <name evidence="14" type="ORF">UBRO2_03598</name>
    <name evidence="13" type="ORF">UBRO_08751</name>
</gene>
<dbReference type="OrthoDB" id="10251371at2759"/>
<feature type="region of interest" description="Disordered" evidence="10">
    <location>
        <begin position="40"/>
        <end position="77"/>
    </location>
</feature>
<dbReference type="GO" id="GO:0005484">
    <property type="term" value="F:SNAP receptor activity"/>
    <property type="evidence" value="ECO:0007669"/>
    <property type="project" value="InterPro"/>
</dbReference>
<feature type="transmembrane region" description="Helical" evidence="11">
    <location>
        <begin position="375"/>
        <end position="396"/>
    </location>
</feature>
<evidence type="ECO:0000256" key="3">
    <source>
        <dbReference type="ARBA" id="ARBA00022448"/>
    </source>
</evidence>
<sequence>MTSYPIAASSTPPPYAASSTSIHLGQTRSRTLLFLSYRDSAGPSTSRSHNPSSSSSNVYFQAPYTDDDDPLHSSSIDTHSDVETLLPSTCRPSREGHISLPLDSPSELAPKWMDVSDSVDSILTTIRPRMDRLSRLHEKHLRPGFADKSSEEKQIEALALEITKDFRRCSRLVAGLASFSQHLIREAKKNQSHVTIRQIALAQNVQTALATRVQDLSGAFRKQQSLYLKRMKGMQVRDRDMRAARGLAPPTTTSNITSLSFKDSEWAVREDMQLATLSSTSNSTFENTTLLTIEQEPSHPDLAIQHRTQEIDQIAKSIQDLATLFSDLQTLVIDQGTLMDRIDYNVELMSTELKGAVDELQVATRYQRSSARRQCILFLVLCIAVLVAIIVVKPFWRFFSSASGSVGGDKAKTG</sequence>
<evidence type="ECO:0000256" key="2">
    <source>
        <dbReference type="ARBA" id="ARBA00009063"/>
    </source>
</evidence>
<dbReference type="PANTHER" id="PTHR19957">
    <property type="entry name" value="SYNTAXIN"/>
    <property type="match status" value="1"/>
</dbReference>
<reference evidence="14" key="3">
    <citation type="submission" date="2018-08" db="EMBL/GenBank/DDBJ databases">
        <authorList>
            <person name="Guldener U."/>
        </authorList>
    </citation>
    <scope>NUCLEOTIDE SEQUENCE</scope>
    <source>
        <strain evidence="14">UB2</strain>
    </source>
</reference>
<reference evidence="15" key="2">
    <citation type="submission" date="2016-04" db="EMBL/GenBank/DDBJ databases">
        <authorList>
            <person name="Guldener U."/>
            <person name="Guldener U."/>
        </authorList>
    </citation>
    <scope>NUCLEOTIDE SEQUENCE [LARGE SCALE GENOMIC DNA]</scope>
    <source>
        <strain evidence="15">UB2112</strain>
    </source>
</reference>
<dbReference type="Proteomes" id="UP000179920">
    <property type="component" value="Chromosome XXII"/>
</dbReference>
<name>A0A1K0HG30_9BASI</name>
<evidence type="ECO:0000256" key="1">
    <source>
        <dbReference type="ARBA" id="ARBA00004409"/>
    </source>
</evidence>
<dbReference type="Proteomes" id="UP000658997">
    <property type="component" value="Unassembled WGS sequence"/>
</dbReference>
<dbReference type="InterPro" id="IPR000727">
    <property type="entry name" value="T_SNARE_dom"/>
</dbReference>
<evidence type="ECO:0000313" key="15">
    <source>
        <dbReference type="Proteomes" id="UP000179920"/>
    </source>
</evidence>
<evidence type="ECO:0000256" key="5">
    <source>
        <dbReference type="ARBA" id="ARBA00022927"/>
    </source>
</evidence>
<feature type="compositionally biased region" description="Low complexity" evidence="10">
    <location>
        <begin position="44"/>
        <end position="56"/>
    </location>
</feature>
<dbReference type="PANTHER" id="PTHR19957:SF83">
    <property type="entry name" value="SYNTAXIN-16"/>
    <property type="match status" value="1"/>
</dbReference>
<dbReference type="GO" id="GO:0048278">
    <property type="term" value="P:vesicle docking"/>
    <property type="evidence" value="ECO:0007669"/>
    <property type="project" value="TreeGrafter"/>
</dbReference>
<evidence type="ECO:0000256" key="6">
    <source>
        <dbReference type="ARBA" id="ARBA00022989"/>
    </source>
</evidence>
<evidence type="ECO:0000256" key="11">
    <source>
        <dbReference type="SAM" id="Phobius"/>
    </source>
</evidence>
<evidence type="ECO:0000256" key="4">
    <source>
        <dbReference type="ARBA" id="ARBA00022692"/>
    </source>
</evidence>
<keyword evidence="7" id="KW-0333">Golgi apparatus</keyword>
<evidence type="ECO:0000313" key="16">
    <source>
        <dbReference type="Proteomes" id="UP000658997"/>
    </source>
</evidence>
<reference evidence="13" key="1">
    <citation type="submission" date="2016-04" db="EMBL/GenBank/DDBJ databases">
        <authorList>
            <person name="Evans L.H."/>
            <person name="Alamgir A."/>
            <person name="Owens N."/>
            <person name="Weber N.D."/>
            <person name="Virtaneva K."/>
            <person name="Barbian K."/>
            <person name="Babar A."/>
            <person name="Rosenke K."/>
        </authorList>
    </citation>
    <scope>NUCLEOTIDE SEQUENCE</scope>
    <source>
        <strain evidence="13">UB2112</strain>
    </source>
</reference>
<dbReference type="GO" id="GO:0006886">
    <property type="term" value="P:intracellular protein transport"/>
    <property type="evidence" value="ECO:0007669"/>
    <property type="project" value="InterPro"/>
</dbReference>
<dbReference type="GO" id="GO:0031201">
    <property type="term" value="C:SNARE complex"/>
    <property type="evidence" value="ECO:0007669"/>
    <property type="project" value="TreeGrafter"/>
</dbReference>
<dbReference type="InterPro" id="IPR006012">
    <property type="entry name" value="Syntaxin/epimorphin_CS"/>
</dbReference>
<dbReference type="GO" id="GO:0000139">
    <property type="term" value="C:Golgi membrane"/>
    <property type="evidence" value="ECO:0007669"/>
    <property type="project" value="UniProtKB-SubCell"/>
</dbReference>
<evidence type="ECO:0000313" key="14">
    <source>
        <dbReference type="EMBL" id="SYW80330.1"/>
    </source>
</evidence>
<comment type="similarity">
    <text evidence="2">Belongs to the syntaxin family.</text>
</comment>
<protein>
    <submittedName>
        <fullName evidence="14">Related to TLG2 - member of the syntaxin family of t-SNAREs</fullName>
    </submittedName>
    <submittedName>
        <fullName evidence="13">Related to TLG2-member of the syntaxin family of t-SNAREs</fullName>
    </submittedName>
</protein>
<evidence type="ECO:0000313" key="13">
    <source>
        <dbReference type="EMBL" id="SAM86297.1"/>
    </source>
</evidence>
<dbReference type="PROSITE" id="PS50192">
    <property type="entry name" value="T_SNARE"/>
    <property type="match status" value="1"/>
</dbReference>
<evidence type="ECO:0000256" key="8">
    <source>
        <dbReference type="ARBA" id="ARBA00023054"/>
    </source>
</evidence>
<keyword evidence="9 11" id="KW-0472">Membrane</keyword>
<keyword evidence="3" id="KW-0813">Transport</keyword>
<dbReference type="InterPro" id="IPR010989">
    <property type="entry name" value="SNARE"/>
</dbReference>
<proteinExistence type="inferred from homology"/>
<dbReference type="CDD" id="cd15845">
    <property type="entry name" value="SNARE_syntaxin16"/>
    <property type="match status" value="1"/>
</dbReference>
<evidence type="ECO:0000256" key="7">
    <source>
        <dbReference type="ARBA" id="ARBA00023034"/>
    </source>
</evidence>
<feature type="compositionally biased region" description="Low complexity" evidence="10">
    <location>
        <begin position="1"/>
        <end position="22"/>
    </location>
</feature>
<feature type="domain" description="T-SNARE coiled-coil homology" evidence="12">
    <location>
        <begin position="301"/>
        <end position="363"/>
    </location>
</feature>
<feature type="region of interest" description="Disordered" evidence="10">
    <location>
        <begin position="1"/>
        <end position="23"/>
    </location>
</feature>
<dbReference type="SMART" id="SM00397">
    <property type="entry name" value="t_SNARE"/>
    <property type="match status" value="1"/>
</dbReference>
<dbReference type="Gene3D" id="1.20.58.70">
    <property type="match status" value="1"/>
</dbReference>
<dbReference type="GO" id="GO:0000149">
    <property type="term" value="F:SNARE binding"/>
    <property type="evidence" value="ECO:0007669"/>
    <property type="project" value="TreeGrafter"/>
</dbReference>
<dbReference type="GO" id="GO:0006906">
    <property type="term" value="P:vesicle fusion"/>
    <property type="evidence" value="ECO:0007669"/>
    <property type="project" value="TreeGrafter"/>
</dbReference>